<evidence type="ECO:0000313" key="1">
    <source>
        <dbReference type="EMBL" id="KAF5323999.1"/>
    </source>
</evidence>
<proteinExistence type="predicted"/>
<dbReference type="AlphaFoldDB" id="A0A8H5F527"/>
<reference evidence="1 2" key="1">
    <citation type="journal article" date="2020" name="ISME J.">
        <title>Uncovering the hidden diversity of litter-decomposition mechanisms in mushroom-forming fungi.</title>
        <authorList>
            <person name="Floudas D."/>
            <person name="Bentzer J."/>
            <person name="Ahren D."/>
            <person name="Johansson T."/>
            <person name="Persson P."/>
            <person name="Tunlid A."/>
        </authorList>
    </citation>
    <scope>NUCLEOTIDE SEQUENCE [LARGE SCALE GENOMIC DNA]</scope>
    <source>
        <strain evidence="1 2">CBS 175.51</strain>
    </source>
</reference>
<protein>
    <submittedName>
        <fullName evidence="1">Uncharacterized protein</fullName>
    </submittedName>
</protein>
<evidence type="ECO:0000313" key="2">
    <source>
        <dbReference type="Proteomes" id="UP000541558"/>
    </source>
</evidence>
<organism evidence="1 2">
    <name type="scientific">Ephemerocybe angulata</name>
    <dbReference type="NCBI Taxonomy" id="980116"/>
    <lineage>
        <taxon>Eukaryota</taxon>
        <taxon>Fungi</taxon>
        <taxon>Dikarya</taxon>
        <taxon>Basidiomycota</taxon>
        <taxon>Agaricomycotina</taxon>
        <taxon>Agaricomycetes</taxon>
        <taxon>Agaricomycetidae</taxon>
        <taxon>Agaricales</taxon>
        <taxon>Agaricineae</taxon>
        <taxon>Psathyrellaceae</taxon>
        <taxon>Ephemerocybe</taxon>
    </lineage>
</organism>
<gene>
    <name evidence="1" type="ORF">D9611_008382</name>
</gene>
<accession>A0A8H5F527</accession>
<name>A0A8H5F527_9AGAR</name>
<sequence length="465" mass="52850">MSTTLPANGRHSAIPRELPQEILDDITDIAAETCFESLPSLSLSSRHFVERSQRHIFREIKISRGRHLSQLLALLDGKPQLIRNVRSLWLCLYQELCDSEGVSKDLSRIAGQLVGLRELRLEAGLGLRRDKYPVCRAFLTELASFALVEVWIDAYTDFPVSLIRRLPISKLKLGLHSPTSLSNEEELREEEEQIATTGWKIRHFECNRDISAVLFLIGICSTSVYQTLVVLDLKIELLPQHEAVWSLIGALKNSPALEVLILCYYCWGDNIEAFRCFMETMQSDRTLPNLPSLRCLRLILHTRGYGSSAMGATILPLFLAIFPTTIISGNRHPALEVLEITHILSDLEYTQQYIEVLRRIPFGTDDEAWRSMDDHFTNRCLLPRLRALRIEIGRIYLRELEYLVLGGKYEEAFKDFKQRNEAEIRTLLPNSAKHVPIVDFGLSSDNSSGFDAASSIYHNSNPVVA</sequence>
<dbReference type="Proteomes" id="UP000541558">
    <property type="component" value="Unassembled WGS sequence"/>
</dbReference>
<dbReference type="EMBL" id="JAACJK010000165">
    <property type="protein sequence ID" value="KAF5323999.1"/>
    <property type="molecule type" value="Genomic_DNA"/>
</dbReference>
<comment type="caution">
    <text evidence="1">The sequence shown here is derived from an EMBL/GenBank/DDBJ whole genome shotgun (WGS) entry which is preliminary data.</text>
</comment>
<keyword evidence="2" id="KW-1185">Reference proteome</keyword>
<dbReference type="OrthoDB" id="3070253at2759"/>